<comment type="similarity">
    <text evidence="1">Belongs to the zinc-containing alcohol dehydrogenase family.</text>
</comment>
<dbReference type="CDD" id="cd08249">
    <property type="entry name" value="enoyl_reductase_like"/>
    <property type="match status" value="1"/>
</dbReference>
<dbReference type="EMBL" id="MU006805">
    <property type="protein sequence ID" value="KAF2635624.1"/>
    <property type="molecule type" value="Genomic_DNA"/>
</dbReference>
<evidence type="ECO:0000256" key="2">
    <source>
        <dbReference type="ARBA" id="ARBA00011245"/>
    </source>
</evidence>
<dbReference type="Pfam" id="PF08240">
    <property type="entry name" value="ADH_N"/>
    <property type="match status" value="1"/>
</dbReference>
<reference evidence="5" key="1">
    <citation type="journal article" date="2020" name="Stud. Mycol.">
        <title>101 Dothideomycetes genomes: a test case for predicting lifestyles and emergence of pathogens.</title>
        <authorList>
            <person name="Haridas S."/>
            <person name="Albert R."/>
            <person name="Binder M."/>
            <person name="Bloem J."/>
            <person name="Labutti K."/>
            <person name="Salamov A."/>
            <person name="Andreopoulos B."/>
            <person name="Baker S."/>
            <person name="Barry K."/>
            <person name="Bills G."/>
            <person name="Bluhm B."/>
            <person name="Cannon C."/>
            <person name="Castanera R."/>
            <person name="Culley D."/>
            <person name="Daum C."/>
            <person name="Ezra D."/>
            <person name="Gonzalez J."/>
            <person name="Henrissat B."/>
            <person name="Kuo A."/>
            <person name="Liang C."/>
            <person name="Lipzen A."/>
            <person name="Lutzoni F."/>
            <person name="Magnuson J."/>
            <person name="Mondo S."/>
            <person name="Nolan M."/>
            <person name="Ohm R."/>
            <person name="Pangilinan J."/>
            <person name="Park H.-J."/>
            <person name="Ramirez L."/>
            <person name="Alfaro M."/>
            <person name="Sun H."/>
            <person name="Tritt A."/>
            <person name="Yoshinaga Y."/>
            <person name="Zwiers L.-H."/>
            <person name="Turgeon B."/>
            <person name="Goodwin S."/>
            <person name="Spatafora J."/>
            <person name="Crous P."/>
            <person name="Grigoriev I."/>
        </authorList>
    </citation>
    <scope>NUCLEOTIDE SEQUENCE</scope>
    <source>
        <strain evidence="5">CBS 473.64</strain>
    </source>
</reference>
<dbReference type="InterPro" id="IPR047122">
    <property type="entry name" value="Trans-enoyl_RdTase-like"/>
</dbReference>
<dbReference type="PANTHER" id="PTHR45348">
    <property type="entry name" value="HYPOTHETICAL OXIDOREDUCTASE (EUROFUNG)"/>
    <property type="match status" value="1"/>
</dbReference>
<name>A0A6A6RNI1_9PLEO</name>
<dbReference type="Proteomes" id="UP000799753">
    <property type="component" value="Unassembled WGS sequence"/>
</dbReference>
<dbReference type="InterPro" id="IPR036291">
    <property type="entry name" value="NAD(P)-bd_dom_sf"/>
</dbReference>
<evidence type="ECO:0000259" key="4">
    <source>
        <dbReference type="SMART" id="SM00829"/>
    </source>
</evidence>
<dbReference type="PANTHER" id="PTHR45348:SF2">
    <property type="entry name" value="ZINC-TYPE ALCOHOL DEHYDROGENASE-LIKE PROTEIN C2E1P3.01"/>
    <property type="match status" value="1"/>
</dbReference>
<evidence type="ECO:0000256" key="1">
    <source>
        <dbReference type="ARBA" id="ARBA00008072"/>
    </source>
</evidence>
<gene>
    <name evidence="5" type="ORF">P280DRAFT_411256</name>
</gene>
<dbReference type="Pfam" id="PF00107">
    <property type="entry name" value="ADH_zinc_N"/>
    <property type="match status" value="1"/>
</dbReference>
<feature type="domain" description="Enoyl reductase (ER)" evidence="4">
    <location>
        <begin position="14"/>
        <end position="341"/>
    </location>
</feature>
<dbReference type="InterPro" id="IPR011032">
    <property type="entry name" value="GroES-like_sf"/>
</dbReference>
<dbReference type="InterPro" id="IPR013154">
    <property type="entry name" value="ADH-like_N"/>
</dbReference>
<keyword evidence="6" id="KW-1185">Reference proteome</keyword>
<dbReference type="InterPro" id="IPR020843">
    <property type="entry name" value="ER"/>
</dbReference>
<organism evidence="5 6">
    <name type="scientific">Massarina eburnea CBS 473.64</name>
    <dbReference type="NCBI Taxonomy" id="1395130"/>
    <lineage>
        <taxon>Eukaryota</taxon>
        <taxon>Fungi</taxon>
        <taxon>Dikarya</taxon>
        <taxon>Ascomycota</taxon>
        <taxon>Pezizomycotina</taxon>
        <taxon>Dothideomycetes</taxon>
        <taxon>Pleosporomycetidae</taxon>
        <taxon>Pleosporales</taxon>
        <taxon>Massarineae</taxon>
        <taxon>Massarinaceae</taxon>
        <taxon>Massarina</taxon>
    </lineage>
</organism>
<dbReference type="InterPro" id="IPR013149">
    <property type="entry name" value="ADH-like_C"/>
</dbReference>
<comment type="subunit">
    <text evidence="2">Monomer.</text>
</comment>
<dbReference type="AlphaFoldDB" id="A0A6A6RNI1"/>
<dbReference type="Gene3D" id="3.90.180.10">
    <property type="entry name" value="Medium-chain alcohol dehydrogenases, catalytic domain"/>
    <property type="match status" value="1"/>
</dbReference>
<sequence length="345" mass="36342">MTTRRAVVVASEDGTTEVKEVPLPKLRDDYIIVRTKAVALNPTDWKSLAGGATPGAISGCDYAGIVEQVGKAVPDLQPGDRVAGFARGADSQNHDNGSFATVITAKSGIYAKLTSDISFEDAATLGVGISTVGQGLYQTLGLPLPPNKVSKPTSILIYGGSTATGTLAVQFAKLSGLTVYATASPHNFDLVKSLGADEVFNYKDADVGAKIRAASNDSLAYVWDTISEGPSPGISAAALSSKGGQYATILPVKNFPRDDVKPAFTLAYTSLGEEFHGLGGVWKASKEDYDYGVKFWKVAQELINQGKIRTHPTEVRSGGLEAIPQGLQDLKDGKVSGKKLVYKIE</sequence>
<dbReference type="GO" id="GO:0016651">
    <property type="term" value="F:oxidoreductase activity, acting on NAD(P)H"/>
    <property type="evidence" value="ECO:0007669"/>
    <property type="project" value="InterPro"/>
</dbReference>
<proteinExistence type="inferred from homology"/>
<dbReference type="Gene3D" id="3.40.50.720">
    <property type="entry name" value="NAD(P)-binding Rossmann-like Domain"/>
    <property type="match status" value="1"/>
</dbReference>
<evidence type="ECO:0000313" key="5">
    <source>
        <dbReference type="EMBL" id="KAF2635624.1"/>
    </source>
</evidence>
<accession>A0A6A6RNI1</accession>
<dbReference type="SUPFAM" id="SSF50129">
    <property type="entry name" value="GroES-like"/>
    <property type="match status" value="1"/>
</dbReference>
<dbReference type="SMART" id="SM00829">
    <property type="entry name" value="PKS_ER"/>
    <property type="match status" value="1"/>
</dbReference>
<dbReference type="OrthoDB" id="48317at2759"/>
<dbReference type="SUPFAM" id="SSF51735">
    <property type="entry name" value="NAD(P)-binding Rossmann-fold domains"/>
    <property type="match status" value="1"/>
</dbReference>
<keyword evidence="3" id="KW-0560">Oxidoreductase</keyword>
<evidence type="ECO:0000313" key="6">
    <source>
        <dbReference type="Proteomes" id="UP000799753"/>
    </source>
</evidence>
<protein>
    <submittedName>
        <fullName evidence="5">Oxidoreductase-like protein</fullName>
    </submittedName>
</protein>
<evidence type="ECO:0000256" key="3">
    <source>
        <dbReference type="ARBA" id="ARBA00023002"/>
    </source>
</evidence>